<proteinExistence type="inferred from homology"/>
<dbReference type="EMBL" id="JBHMEP010000001">
    <property type="protein sequence ID" value="MFB9135174.1"/>
    <property type="molecule type" value="Genomic_DNA"/>
</dbReference>
<dbReference type="SUPFAM" id="SSF46785">
    <property type="entry name" value="Winged helix' DNA-binding domain"/>
    <property type="match status" value="1"/>
</dbReference>
<evidence type="ECO:0000313" key="7">
    <source>
        <dbReference type="Proteomes" id="UP001589645"/>
    </source>
</evidence>
<reference evidence="6 7" key="1">
    <citation type="submission" date="2024-09" db="EMBL/GenBank/DDBJ databases">
        <authorList>
            <person name="Sun Q."/>
            <person name="Mori K."/>
        </authorList>
    </citation>
    <scope>NUCLEOTIDE SEQUENCE [LARGE SCALE GENOMIC DNA]</scope>
    <source>
        <strain evidence="6 7">CECT 8064</strain>
    </source>
</reference>
<keyword evidence="4" id="KW-0804">Transcription</keyword>
<keyword evidence="7" id="KW-1185">Reference proteome</keyword>
<comment type="similarity">
    <text evidence="1">Belongs to the LysR transcriptional regulatory family.</text>
</comment>
<dbReference type="Gene3D" id="1.10.10.10">
    <property type="entry name" value="Winged helix-like DNA-binding domain superfamily/Winged helix DNA-binding domain"/>
    <property type="match status" value="1"/>
</dbReference>
<gene>
    <name evidence="6" type="ORF">ACFFUV_09380</name>
</gene>
<protein>
    <submittedName>
        <fullName evidence="6">LysR family transcriptional regulator</fullName>
    </submittedName>
</protein>
<dbReference type="InterPro" id="IPR000847">
    <property type="entry name" value="LysR_HTH_N"/>
</dbReference>
<keyword evidence="3" id="KW-0238">DNA-binding</keyword>
<dbReference type="InterPro" id="IPR036388">
    <property type="entry name" value="WH-like_DNA-bd_sf"/>
</dbReference>
<evidence type="ECO:0000313" key="6">
    <source>
        <dbReference type="EMBL" id="MFB9135174.1"/>
    </source>
</evidence>
<dbReference type="CDD" id="cd05466">
    <property type="entry name" value="PBP2_LTTR_substrate"/>
    <property type="match status" value="1"/>
</dbReference>
<evidence type="ECO:0000256" key="2">
    <source>
        <dbReference type="ARBA" id="ARBA00023015"/>
    </source>
</evidence>
<dbReference type="SUPFAM" id="SSF53850">
    <property type="entry name" value="Periplasmic binding protein-like II"/>
    <property type="match status" value="1"/>
</dbReference>
<dbReference type="Proteomes" id="UP001589645">
    <property type="component" value="Unassembled WGS sequence"/>
</dbReference>
<sequence>MLLEGIETLLILSKHKTMSRTGSQLYISASAVSKRIANLERKLGKRLIEPDGRQVRLTADAVALIENIGPSFNELQGLIFDQQTLPDSTPLRIDCSETLVAGFLSDVFSHHLHQDPHLNITTNHTPRIVENVQSGQATLGICAGHIPSHHGLKAIHLTDEPFYTISKQPLTQLPACVITNDLNNPANSYQRLVLNQLGIAPLMEMDSYSAAAQLALAGVAPAIVPLSMVNTLKISRQYCFQFEELRGLYRPLHICLRPHSYKNPRIRSLITAIDDAVPKAISAPWPST</sequence>
<evidence type="ECO:0000256" key="3">
    <source>
        <dbReference type="ARBA" id="ARBA00023125"/>
    </source>
</evidence>
<dbReference type="Gene3D" id="3.40.190.290">
    <property type="match status" value="1"/>
</dbReference>
<dbReference type="InterPro" id="IPR036390">
    <property type="entry name" value="WH_DNA-bd_sf"/>
</dbReference>
<dbReference type="PROSITE" id="PS50931">
    <property type="entry name" value="HTH_LYSR"/>
    <property type="match status" value="1"/>
</dbReference>
<evidence type="ECO:0000259" key="5">
    <source>
        <dbReference type="PROSITE" id="PS50931"/>
    </source>
</evidence>
<comment type="caution">
    <text evidence="6">The sequence shown here is derived from an EMBL/GenBank/DDBJ whole genome shotgun (WGS) entry which is preliminary data.</text>
</comment>
<dbReference type="Pfam" id="PF00126">
    <property type="entry name" value="HTH_1"/>
    <property type="match status" value="1"/>
</dbReference>
<dbReference type="InterPro" id="IPR005119">
    <property type="entry name" value="LysR_subst-bd"/>
</dbReference>
<dbReference type="PANTHER" id="PTHR30126:SF94">
    <property type="entry name" value="LYSR FAMILY TRANSCRIPTIONAL REGULATOR"/>
    <property type="match status" value="1"/>
</dbReference>
<feature type="domain" description="HTH lysR-type" evidence="5">
    <location>
        <begin position="1"/>
        <end position="58"/>
    </location>
</feature>
<dbReference type="Pfam" id="PF03466">
    <property type="entry name" value="LysR_substrate"/>
    <property type="match status" value="1"/>
</dbReference>
<name>A0ABV5HLQ8_9VIBR</name>
<dbReference type="PANTHER" id="PTHR30126">
    <property type="entry name" value="HTH-TYPE TRANSCRIPTIONAL REGULATOR"/>
    <property type="match status" value="1"/>
</dbReference>
<organism evidence="6 7">
    <name type="scientific">Vibrio olivae</name>
    <dbReference type="NCBI Taxonomy" id="1243002"/>
    <lineage>
        <taxon>Bacteria</taxon>
        <taxon>Pseudomonadati</taxon>
        <taxon>Pseudomonadota</taxon>
        <taxon>Gammaproteobacteria</taxon>
        <taxon>Vibrionales</taxon>
        <taxon>Vibrionaceae</taxon>
        <taxon>Vibrio</taxon>
    </lineage>
</organism>
<accession>A0ABV5HLQ8</accession>
<evidence type="ECO:0000256" key="1">
    <source>
        <dbReference type="ARBA" id="ARBA00009437"/>
    </source>
</evidence>
<evidence type="ECO:0000256" key="4">
    <source>
        <dbReference type="ARBA" id="ARBA00023163"/>
    </source>
</evidence>
<dbReference type="RefSeq" id="WP_390191543.1">
    <property type="nucleotide sequence ID" value="NZ_JBHMEP010000001.1"/>
</dbReference>
<keyword evidence="2" id="KW-0805">Transcription regulation</keyword>